<dbReference type="RefSeq" id="XP_016978014.1">
    <property type="nucleotide sequence ID" value="XM_017122525.1"/>
</dbReference>
<accession>A0A6P4EN33</accession>
<gene>
    <name evidence="2" type="primary">LOC108043716</name>
</gene>
<reference evidence="2" key="1">
    <citation type="submission" date="2025-08" db="UniProtKB">
        <authorList>
            <consortium name="RefSeq"/>
        </authorList>
    </citation>
    <scope>IDENTIFICATION</scope>
</reference>
<feature type="signal peptide" evidence="1">
    <location>
        <begin position="1"/>
        <end position="27"/>
    </location>
</feature>
<dbReference type="AlphaFoldDB" id="A0A6P4EN33"/>
<keyword evidence="1" id="KW-0732">Signal</keyword>
<name>A0A6P4EN33_DRORH</name>
<sequence length="150" mass="17932">MSTRRHFGIVLLLCSMSLSSNYRLIESQHDHNSCPARNKDTIFEEPHLSDQHRNFYNVHEIPRRPLPNPIKNEIKSENWLLRIINIKNVEQKPSQEPENQRMEGFFKRFLNILSSYNHKSEPKLLFILKKNRNPTETHVVKNEPEQYNIM</sequence>
<organism evidence="2">
    <name type="scientific">Drosophila rhopaloa</name>
    <name type="common">Fruit fly</name>
    <dbReference type="NCBI Taxonomy" id="1041015"/>
    <lineage>
        <taxon>Eukaryota</taxon>
        <taxon>Metazoa</taxon>
        <taxon>Ecdysozoa</taxon>
        <taxon>Arthropoda</taxon>
        <taxon>Hexapoda</taxon>
        <taxon>Insecta</taxon>
        <taxon>Pterygota</taxon>
        <taxon>Neoptera</taxon>
        <taxon>Endopterygota</taxon>
        <taxon>Diptera</taxon>
        <taxon>Brachycera</taxon>
        <taxon>Muscomorpha</taxon>
        <taxon>Ephydroidea</taxon>
        <taxon>Drosophilidae</taxon>
        <taxon>Drosophila</taxon>
        <taxon>Sophophora</taxon>
    </lineage>
</organism>
<dbReference type="RefSeq" id="XP_016978014.2">
    <property type="nucleotide sequence ID" value="XM_017122525.2"/>
</dbReference>
<evidence type="ECO:0000256" key="1">
    <source>
        <dbReference type="SAM" id="SignalP"/>
    </source>
</evidence>
<evidence type="ECO:0000313" key="2">
    <source>
        <dbReference type="RefSeq" id="XP_016978014.1"/>
    </source>
</evidence>
<dbReference type="OrthoDB" id="7857403at2759"/>
<feature type="chain" id="PRO_5027669992" evidence="1">
    <location>
        <begin position="28"/>
        <end position="150"/>
    </location>
</feature>
<proteinExistence type="predicted"/>
<protein>
    <submittedName>
        <fullName evidence="2">Uncharacterized protein LOC108043716</fullName>
    </submittedName>
</protein>